<sequence length="713" mass="77526">MKIKLLVGLICLSVVYTKPLDDDNQVNILAQEGDDKPGEKRDSIEKLSNDNKANTTTNTEETAGSNNVDLVSDASESSPDQKSTIGVTDTTLLPSPTSSAPSTKKVTTVPVLTTVLPTTVHKVGSTVAGTVSQVTVPATFSRMIDLEHEDEKITNSISSREHPMTAKYSKNEDTPFTTTRSKTVSNNEDTPITTTRSMMVSTKHATSHASTISTHKTTTIRKTTPTKSSYSSTKIHQTTLNTRTSTSTLTSTHSIRTTKKKGVTTKAPVITTKPATTKPATTKRPTTKLVTTKMVTTKIVTTTQTTAMPKITTQKTTPPTPQTVENSRNDTYTMSATTFHVAIRLLAEKYVEDFNFVTSPVYQSLKKHVMQMIAAVYSNYPEFKQIVVIKFTNSKALGVTPLTRDMNDDKRDIINPVAGVIVDFYLRFYSNGRHLVPLTRQVLNGKIGTIPVSPQFVRAYSAEPKGRVCTPDCRLQCYSYCDSGCCHINVVQHLDAPTQSPVDSLIQQQQDELRNPQLCQGSTCDTQLLQQPCSGQSCLTSIQTPCQGPSCSISADQPCQGQSCIPALPMQQPCQGQNCAPQMSMPQQCQGQLCQPPVIQQQPCQGQFCGNAVPMQQPCQGPTCSLVMQNPCIGPQCSIPPPMPASPCQGATCGQPAQFQMPPQYFSLPQMNPSSCPPLCSQNCGPMCPTQCCNNREQQVPMYPQIRCGPQGC</sequence>
<feature type="domain" description="SEA" evidence="3">
    <location>
        <begin position="338"/>
        <end position="395"/>
    </location>
</feature>
<evidence type="ECO:0000313" key="5">
    <source>
        <dbReference type="RefSeq" id="XP_065667330.1"/>
    </source>
</evidence>
<keyword evidence="4" id="KW-1185">Reference proteome</keyword>
<reference evidence="5 6" key="1">
    <citation type="submission" date="2025-05" db="UniProtKB">
        <authorList>
            <consortium name="RefSeq"/>
        </authorList>
    </citation>
    <scope>IDENTIFICATION</scope>
</reference>
<feature type="region of interest" description="Disordered" evidence="1">
    <location>
        <begin position="30"/>
        <end position="104"/>
    </location>
</feature>
<dbReference type="InterPro" id="IPR036364">
    <property type="entry name" value="SEA_dom_sf"/>
</dbReference>
<feature type="compositionally biased region" description="Polar residues" evidence="1">
    <location>
        <begin position="64"/>
        <end position="86"/>
    </location>
</feature>
<evidence type="ECO:0000259" key="3">
    <source>
        <dbReference type="Pfam" id="PF01390"/>
    </source>
</evidence>
<feature type="region of interest" description="Disordered" evidence="1">
    <location>
        <begin position="161"/>
        <end position="264"/>
    </location>
</feature>
<dbReference type="SUPFAM" id="SSF82671">
    <property type="entry name" value="SEA domain"/>
    <property type="match status" value="1"/>
</dbReference>
<dbReference type="RefSeq" id="XP_065667331.1">
    <property type="nucleotide sequence ID" value="XM_065811259.1"/>
</dbReference>
<name>A0ABM4CZD2_HYDVU</name>
<evidence type="ECO:0000256" key="2">
    <source>
        <dbReference type="SAM" id="SignalP"/>
    </source>
</evidence>
<dbReference type="GeneID" id="100203148"/>
<evidence type="ECO:0000313" key="4">
    <source>
        <dbReference type="Proteomes" id="UP001652625"/>
    </source>
</evidence>
<feature type="compositionally biased region" description="Polar residues" evidence="1">
    <location>
        <begin position="174"/>
        <end position="200"/>
    </location>
</feature>
<gene>
    <name evidence="5 6" type="primary">LOC100203148</name>
</gene>
<dbReference type="Proteomes" id="UP001652625">
    <property type="component" value="Chromosome 12"/>
</dbReference>
<protein>
    <submittedName>
        <fullName evidence="5 6">Uncharacterized protein LOC100203148 isoform X5</fullName>
    </submittedName>
</protein>
<evidence type="ECO:0000313" key="6">
    <source>
        <dbReference type="RefSeq" id="XP_065667331.1"/>
    </source>
</evidence>
<proteinExistence type="predicted"/>
<feature type="compositionally biased region" description="Basic and acidic residues" evidence="1">
    <location>
        <begin position="33"/>
        <end position="49"/>
    </location>
</feature>
<feature type="compositionally biased region" description="Basic and acidic residues" evidence="1">
    <location>
        <begin position="161"/>
        <end position="173"/>
    </location>
</feature>
<feature type="chain" id="PRO_5045026001" evidence="2">
    <location>
        <begin position="18"/>
        <end position="713"/>
    </location>
</feature>
<dbReference type="Pfam" id="PF01390">
    <property type="entry name" value="SEA"/>
    <property type="match status" value="1"/>
</dbReference>
<feature type="compositionally biased region" description="Low complexity" evidence="1">
    <location>
        <begin position="201"/>
        <end position="255"/>
    </location>
</feature>
<accession>A0ABM4CZD2</accession>
<organism evidence="4 6">
    <name type="scientific">Hydra vulgaris</name>
    <name type="common">Hydra</name>
    <name type="synonym">Hydra attenuata</name>
    <dbReference type="NCBI Taxonomy" id="6087"/>
    <lineage>
        <taxon>Eukaryota</taxon>
        <taxon>Metazoa</taxon>
        <taxon>Cnidaria</taxon>
        <taxon>Hydrozoa</taxon>
        <taxon>Hydroidolina</taxon>
        <taxon>Anthoathecata</taxon>
        <taxon>Aplanulata</taxon>
        <taxon>Hydridae</taxon>
        <taxon>Hydra</taxon>
    </lineage>
</organism>
<evidence type="ECO:0000256" key="1">
    <source>
        <dbReference type="SAM" id="MobiDB-lite"/>
    </source>
</evidence>
<feature type="compositionally biased region" description="Low complexity" evidence="1">
    <location>
        <begin position="87"/>
        <end position="104"/>
    </location>
</feature>
<feature type="compositionally biased region" description="Low complexity" evidence="1">
    <location>
        <begin position="53"/>
        <end position="63"/>
    </location>
</feature>
<feature type="signal peptide" evidence="2">
    <location>
        <begin position="1"/>
        <end position="17"/>
    </location>
</feature>
<keyword evidence="2" id="KW-0732">Signal</keyword>
<dbReference type="InterPro" id="IPR000082">
    <property type="entry name" value="SEA_dom"/>
</dbReference>
<dbReference type="RefSeq" id="XP_065667330.1">
    <property type="nucleotide sequence ID" value="XM_065811258.1"/>
</dbReference>